<evidence type="ECO:0000259" key="8">
    <source>
        <dbReference type="PROSITE" id="PS50928"/>
    </source>
</evidence>
<comment type="subcellular location">
    <subcellularLocation>
        <location evidence="1 7">Cell membrane</location>
        <topology evidence="1 7">Multi-pass membrane protein</topology>
    </subcellularLocation>
</comment>
<evidence type="ECO:0000256" key="7">
    <source>
        <dbReference type="RuleBase" id="RU363032"/>
    </source>
</evidence>
<feature type="transmembrane region" description="Helical" evidence="7">
    <location>
        <begin position="12"/>
        <end position="34"/>
    </location>
</feature>
<evidence type="ECO:0000256" key="6">
    <source>
        <dbReference type="ARBA" id="ARBA00023136"/>
    </source>
</evidence>
<evidence type="ECO:0000256" key="5">
    <source>
        <dbReference type="ARBA" id="ARBA00022989"/>
    </source>
</evidence>
<reference evidence="9 10" key="2">
    <citation type="submission" date="2019-07" db="EMBL/GenBank/DDBJ databases">
        <authorList>
            <person name="Huang Y."/>
        </authorList>
    </citation>
    <scope>NUCLEOTIDE SEQUENCE [LARGE SCALE GENOMIC DNA]</scope>
    <source>
        <strain evidence="9 10">HY188</strain>
    </source>
</reference>
<dbReference type="SUPFAM" id="SSF161098">
    <property type="entry name" value="MetI-like"/>
    <property type="match status" value="1"/>
</dbReference>
<dbReference type="RefSeq" id="WP_143905401.1">
    <property type="nucleotide sequence ID" value="NZ_CP041765.1"/>
</dbReference>
<dbReference type="PROSITE" id="PS50928">
    <property type="entry name" value="ABC_TM1"/>
    <property type="match status" value="1"/>
</dbReference>
<accession>A0A516WZ15</accession>
<dbReference type="PANTHER" id="PTHR30151">
    <property type="entry name" value="ALKANE SULFONATE ABC TRANSPORTER-RELATED, MEMBRANE SUBUNIT"/>
    <property type="match status" value="1"/>
</dbReference>
<dbReference type="Pfam" id="PF00528">
    <property type="entry name" value="BPD_transp_1"/>
    <property type="match status" value="1"/>
</dbReference>
<feature type="transmembrane region" description="Helical" evidence="7">
    <location>
        <begin position="219"/>
        <end position="240"/>
    </location>
</feature>
<feature type="transmembrane region" description="Helical" evidence="7">
    <location>
        <begin position="167"/>
        <end position="193"/>
    </location>
</feature>
<dbReference type="EMBL" id="CP041765">
    <property type="protein sequence ID" value="QDQ96073.1"/>
    <property type="molecule type" value="Genomic_DNA"/>
</dbReference>
<dbReference type="InterPro" id="IPR000515">
    <property type="entry name" value="MetI-like"/>
</dbReference>
<organism evidence="9 10">
    <name type="scientific">Tomitella fengzijianii</name>
    <dbReference type="NCBI Taxonomy" id="2597660"/>
    <lineage>
        <taxon>Bacteria</taxon>
        <taxon>Bacillati</taxon>
        <taxon>Actinomycetota</taxon>
        <taxon>Actinomycetes</taxon>
        <taxon>Mycobacteriales</taxon>
        <taxon>Tomitella</taxon>
    </lineage>
</organism>
<name>A0A516WZ15_9ACTN</name>
<keyword evidence="3" id="KW-1003">Cell membrane</keyword>
<feature type="domain" description="ABC transmembrane type-1" evidence="8">
    <location>
        <begin position="57"/>
        <end position="241"/>
    </location>
</feature>
<feature type="transmembrane region" description="Helical" evidence="7">
    <location>
        <begin position="120"/>
        <end position="139"/>
    </location>
</feature>
<evidence type="ECO:0000256" key="3">
    <source>
        <dbReference type="ARBA" id="ARBA00022475"/>
    </source>
</evidence>
<sequence length="252" mass="27561">MSRRMVTLLQMFALPILLIAAWWIISINASSLYFPSLNTILANLGDWLTSGGFVDDVIPSVVNLLVGYALAVLGGIAFGMLIGRVRVLETAFNPIITFARSIPPAAILPFFILAMGATDWMRITVIAVGSVWPTLLATIDGVRGLDPLVEDVTRIYKTSRMRRIFKVLLPAASPLILAGMKTSLAFSIILVVVSEMMASTQGIGHYIFSSQQYFDMPGLWAGTIAMGVLGYLLSEIFFAVERRVLAWKVDQS</sequence>
<dbReference type="GO" id="GO:0055085">
    <property type="term" value="P:transmembrane transport"/>
    <property type="evidence" value="ECO:0007669"/>
    <property type="project" value="InterPro"/>
</dbReference>
<evidence type="ECO:0000256" key="2">
    <source>
        <dbReference type="ARBA" id="ARBA00022448"/>
    </source>
</evidence>
<dbReference type="PANTHER" id="PTHR30151:SF0">
    <property type="entry name" value="ABC TRANSPORTER PERMEASE PROTEIN MJ0413-RELATED"/>
    <property type="match status" value="1"/>
</dbReference>
<dbReference type="GO" id="GO:0005886">
    <property type="term" value="C:plasma membrane"/>
    <property type="evidence" value="ECO:0007669"/>
    <property type="project" value="UniProtKB-SubCell"/>
</dbReference>
<evidence type="ECO:0000313" key="10">
    <source>
        <dbReference type="Proteomes" id="UP000317344"/>
    </source>
</evidence>
<proteinExistence type="inferred from homology"/>
<dbReference type="Proteomes" id="UP000317344">
    <property type="component" value="Chromosome"/>
</dbReference>
<feature type="transmembrane region" description="Helical" evidence="7">
    <location>
        <begin position="57"/>
        <end position="83"/>
    </location>
</feature>
<keyword evidence="5 7" id="KW-1133">Transmembrane helix</keyword>
<keyword evidence="10" id="KW-1185">Reference proteome</keyword>
<dbReference type="KEGG" id="toy:FO059_00345"/>
<dbReference type="OrthoDB" id="3260236at2"/>
<evidence type="ECO:0000256" key="1">
    <source>
        <dbReference type="ARBA" id="ARBA00004651"/>
    </source>
</evidence>
<protein>
    <submittedName>
        <fullName evidence="9">ABC transporter permease</fullName>
    </submittedName>
</protein>
<dbReference type="Gene3D" id="1.10.3720.10">
    <property type="entry name" value="MetI-like"/>
    <property type="match status" value="1"/>
</dbReference>
<feature type="transmembrane region" description="Helical" evidence="7">
    <location>
        <begin position="95"/>
        <end position="114"/>
    </location>
</feature>
<dbReference type="InterPro" id="IPR035906">
    <property type="entry name" value="MetI-like_sf"/>
</dbReference>
<evidence type="ECO:0000313" key="9">
    <source>
        <dbReference type="EMBL" id="QDQ96073.1"/>
    </source>
</evidence>
<gene>
    <name evidence="9" type="ORF">FO059_00345</name>
</gene>
<dbReference type="AlphaFoldDB" id="A0A516WZ15"/>
<dbReference type="CDD" id="cd06261">
    <property type="entry name" value="TM_PBP2"/>
    <property type="match status" value="1"/>
</dbReference>
<keyword evidence="4 7" id="KW-0812">Transmembrane</keyword>
<reference evidence="9 10" key="1">
    <citation type="submission" date="2019-07" db="EMBL/GenBank/DDBJ databases">
        <title>Tomitella cavernea sp. nov., an actinomycete isolated from soil.</title>
        <authorList>
            <person name="Cheng J."/>
        </authorList>
    </citation>
    <scope>NUCLEOTIDE SEQUENCE [LARGE SCALE GENOMIC DNA]</scope>
    <source>
        <strain evidence="9 10">HY188</strain>
    </source>
</reference>
<keyword evidence="2 7" id="KW-0813">Transport</keyword>
<comment type="similarity">
    <text evidence="7">Belongs to the binding-protein-dependent transport system permease family.</text>
</comment>
<evidence type="ECO:0000256" key="4">
    <source>
        <dbReference type="ARBA" id="ARBA00022692"/>
    </source>
</evidence>
<keyword evidence="6 7" id="KW-0472">Membrane</keyword>